<proteinExistence type="predicted"/>
<feature type="compositionally biased region" description="Polar residues" evidence="1">
    <location>
        <begin position="230"/>
        <end position="239"/>
    </location>
</feature>
<reference evidence="3" key="1">
    <citation type="submission" date="2006-10" db="EMBL/GenBank/DDBJ databases">
        <title>Complete sequence of Solibacter usitatus Ellin6076.</title>
        <authorList>
            <consortium name="US DOE Joint Genome Institute"/>
            <person name="Copeland A."/>
            <person name="Lucas S."/>
            <person name="Lapidus A."/>
            <person name="Barry K."/>
            <person name="Detter J.C."/>
            <person name="Glavina del Rio T."/>
            <person name="Hammon N."/>
            <person name="Israni S."/>
            <person name="Dalin E."/>
            <person name="Tice H."/>
            <person name="Pitluck S."/>
            <person name="Thompson L.S."/>
            <person name="Brettin T."/>
            <person name="Bruce D."/>
            <person name="Han C."/>
            <person name="Tapia R."/>
            <person name="Gilna P."/>
            <person name="Schmutz J."/>
            <person name="Larimer F."/>
            <person name="Land M."/>
            <person name="Hauser L."/>
            <person name="Kyrpides N."/>
            <person name="Mikhailova N."/>
            <person name="Janssen P.H."/>
            <person name="Kuske C.R."/>
            <person name="Richardson P."/>
        </authorList>
    </citation>
    <scope>NUCLEOTIDE SEQUENCE</scope>
    <source>
        <strain evidence="3">Ellin6076</strain>
    </source>
</reference>
<protein>
    <submittedName>
        <fullName evidence="3">Uncharacterized protein</fullName>
    </submittedName>
</protein>
<keyword evidence="2" id="KW-0812">Transmembrane</keyword>
<accession>Q01VJ0</accession>
<gene>
    <name evidence="3" type="ordered locus">Acid_5376</name>
</gene>
<dbReference type="KEGG" id="sus:Acid_5376"/>
<feature type="transmembrane region" description="Helical" evidence="2">
    <location>
        <begin position="243"/>
        <end position="263"/>
    </location>
</feature>
<dbReference type="HOGENOM" id="CLU_1041703_0_0_0"/>
<evidence type="ECO:0000256" key="1">
    <source>
        <dbReference type="SAM" id="MobiDB-lite"/>
    </source>
</evidence>
<feature type="region of interest" description="Disordered" evidence="1">
    <location>
        <begin position="132"/>
        <end position="239"/>
    </location>
</feature>
<feature type="compositionally biased region" description="Low complexity" evidence="1">
    <location>
        <begin position="202"/>
        <end position="219"/>
    </location>
</feature>
<dbReference type="InParanoid" id="Q01VJ0"/>
<sequence precursor="true">MKTNLLRNTVGAIALASAGWLAVVNLTAQPMYDRIHVNLPYTVTLQNYTLQPGDYTIQQLPSAAGDSRILLFYSKDGMKFETSAMTIPTLDQNTPSDTKVILSHAGDDYYISKIWVQGKDYGYELPVPKSIKERQNERTTESTVSATYQPSSSTDVTTSAASTATTAAAQPVQTTPPANANSNNTADTTNTPAATPTPAPTPVETAQAAPATQPSTPNNSADRSMDQAPADTTANRTSMPSTAAGWLTMLLSGGTLSGAGLMLRRKR</sequence>
<evidence type="ECO:0000256" key="2">
    <source>
        <dbReference type="SAM" id="Phobius"/>
    </source>
</evidence>
<name>Q01VJ0_SOLUE</name>
<dbReference type="AlphaFoldDB" id="Q01VJ0"/>
<dbReference type="STRING" id="234267.Acid_5376"/>
<feature type="compositionally biased region" description="Low complexity" evidence="1">
    <location>
        <begin position="150"/>
        <end position="194"/>
    </location>
</feature>
<evidence type="ECO:0000313" key="3">
    <source>
        <dbReference type="EMBL" id="ABJ86325.1"/>
    </source>
</evidence>
<organism evidence="3">
    <name type="scientific">Solibacter usitatus (strain Ellin6076)</name>
    <dbReference type="NCBI Taxonomy" id="234267"/>
    <lineage>
        <taxon>Bacteria</taxon>
        <taxon>Pseudomonadati</taxon>
        <taxon>Acidobacteriota</taxon>
        <taxon>Terriglobia</taxon>
        <taxon>Bryobacterales</taxon>
        <taxon>Solibacteraceae</taxon>
        <taxon>Candidatus Solibacter</taxon>
    </lineage>
</organism>
<keyword evidence="2" id="KW-0472">Membrane</keyword>
<dbReference type="EMBL" id="CP000473">
    <property type="protein sequence ID" value="ABJ86325.1"/>
    <property type="molecule type" value="Genomic_DNA"/>
</dbReference>
<keyword evidence="2" id="KW-1133">Transmembrane helix</keyword>